<dbReference type="Pfam" id="PF00909">
    <property type="entry name" value="Ammonium_transp"/>
    <property type="match status" value="1"/>
</dbReference>
<reference evidence="6" key="1">
    <citation type="submission" date="2023-06" db="EMBL/GenBank/DDBJ databases">
        <authorList>
            <person name="Delattre M."/>
        </authorList>
    </citation>
    <scope>NUCLEOTIDE SEQUENCE</scope>
    <source>
        <strain evidence="6">AF72</strain>
    </source>
</reference>
<proteinExistence type="predicted"/>
<protein>
    <recommendedName>
        <fullName evidence="5">Ammonium transporter AmtB-like domain-containing protein</fullName>
    </recommendedName>
</protein>
<dbReference type="PANTHER" id="PTHR11730">
    <property type="entry name" value="AMMONIUM TRANSPORTER"/>
    <property type="match status" value="1"/>
</dbReference>
<evidence type="ECO:0000313" key="7">
    <source>
        <dbReference type="Proteomes" id="UP001177023"/>
    </source>
</evidence>
<dbReference type="GO" id="GO:0005886">
    <property type="term" value="C:plasma membrane"/>
    <property type="evidence" value="ECO:0007669"/>
    <property type="project" value="TreeGrafter"/>
</dbReference>
<keyword evidence="7" id="KW-1185">Reference proteome</keyword>
<dbReference type="GO" id="GO:0008519">
    <property type="term" value="F:ammonium channel activity"/>
    <property type="evidence" value="ECO:0007669"/>
    <property type="project" value="InterPro"/>
</dbReference>
<comment type="caution">
    <text evidence="6">The sequence shown here is derived from an EMBL/GenBank/DDBJ whole genome shotgun (WGS) entry which is preliminary data.</text>
</comment>
<name>A0AA36GHJ9_9BILA</name>
<dbReference type="AlphaFoldDB" id="A0AA36GHJ9"/>
<dbReference type="InterPro" id="IPR024041">
    <property type="entry name" value="NH4_transpt_AmtB-like_dom"/>
</dbReference>
<dbReference type="Proteomes" id="UP001177023">
    <property type="component" value="Unassembled WGS sequence"/>
</dbReference>
<dbReference type="PANTHER" id="PTHR11730:SF58">
    <property type="entry name" value="AMMONIUM TRANSPORTER"/>
    <property type="match status" value="1"/>
</dbReference>
<keyword evidence="4" id="KW-0472">Membrane</keyword>
<gene>
    <name evidence="6" type="ORF">MSPICULIGERA_LOCUS23535</name>
</gene>
<comment type="subcellular location">
    <subcellularLocation>
        <location evidence="1">Membrane</location>
        <topology evidence="1">Multi-pass membrane protein</topology>
    </subcellularLocation>
</comment>
<evidence type="ECO:0000256" key="2">
    <source>
        <dbReference type="ARBA" id="ARBA00022692"/>
    </source>
</evidence>
<keyword evidence="3" id="KW-1133">Transmembrane helix</keyword>
<dbReference type="EMBL" id="CATQJA010002706">
    <property type="protein sequence ID" value="CAJ0585517.1"/>
    <property type="molecule type" value="Genomic_DNA"/>
</dbReference>
<evidence type="ECO:0000259" key="5">
    <source>
        <dbReference type="Pfam" id="PF00909"/>
    </source>
</evidence>
<evidence type="ECO:0000313" key="6">
    <source>
        <dbReference type="EMBL" id="CAJ0585517.1"/>
    </source>
</evidence>
<keyword evidence="2" id="KW-0812">Transmembrane</keyword>
<evidence type="ECO:0000256" key="3">
    <source>
        <dbReference type="ARBA" id="ARBA00022989"/>
    </source>
</evidence>
<dbReference type="SUPFAM" id="SSF111352">
    <property type="entry name" value="Ammonium transporter"/>
    <property type="match status" value="1"/>
</dbReference>
<evidence type="ECO:0000256" key="1">
    <source>
        <dbReference type="ARBA" id="ARBA00004141"/>
    </source>
</evidence>
<feature type="non-terminal residue" evidence="6">
    <location>
        <position position="101"/>
    </location>
</feature>
<evidence type="ECO:0000256" key="4">
    <source>
        <dbReference type="ARBA" id="ARBA00023136"/>
    </source>
</evidence>
<dbReference type="GO" id="GO:0097272">
    <property type="term" value="P:ammonium homeostasis"/>
    <property type="evidence" value="ECO:0007669"/>
    <property type="project" value="TreeGrafter"/>
</dbReference>
<dbReference type="Gene3D" id="1.10.3430.10">
    <property type="entry name" value="Ammonium transporter AmtB like domains"/>
    <property type="match status" value="1"/>
</dbReference>
<organism evidence="6 7">
    <name type="scientific">Mesorhabditis spiculigera</name>
    <dbReference type="NCBI Taxonomy" id="96644"/>
    <lineage>
        <taxon>Eukaryota</taxon>
        <taxon>Metazoa</taxon>
        <taxon>Ecdysozoa</taxon>
        <taxon>Nematoda</taxon>
        <taxon>Chromadorea</taxon>
        <taxon>Rhabditida</taxon>
        <taxon>Rhabditina</taxon>
        <taxon>Rhabditomorpha</taxon>
        <taxon>Rhabditoidea</taxon>
        <taxon>Rhabditidae</taxon>
        <taxon>Mesorhabditinae</taxon>
        <taxon>Mesorhabditis</taxon>
    </lineage>
</organism>
<dbReference type="InterPro" id="IPR029020">
    <property type="entry name" value="Ammonium/urea_transptr"/>
</dbReference>
<accession>A0AA36GHJ9</accession>
<feature type="domain" description="Ammonium transporter AmtB-like" evidence="5">
    <location>
        <begin position="49"/>
        <end position="95"/>
    </location>
</feature>
<sequence>MLERANITRADEVIDFSKLEPWVGMLPGNINREGQAVNLTGQQLQDDGVWIITSSFTIFTMTSGFGLLESGRVSSKDEVNIMVKNVIDVIFGGLYVVRSPT</sequence>